<evidence type="ECO:0000313" key="15">
    <source>
        <dbReference type="Proteomes" id="UP000034543"/>
    </source>
</evidence>
<dbReference type="PATRIC" id="fig|1618436.3.peg.1218"/>
<dbReference type="GO" id="GO:0006423">
    <property type="term" value="P:cysteinyl-tRNA aminoacylation"/>
    <property type="evidence" value="ECO:0007669"/>
    <property type="project" value="UniProtKB-UniRule"/>
</dbReference>
<evidence type="ECO:0000256" key="6">
    <source>
        <dbReference type="ARBA" id="ARBA00022723"/>
    </source>
</evidence>
<feature type="binding site" evidence="12">
    <location>
        <position position="330"/>
    </location>
    <ligand>
        <name>ATP</name>
        <dbReference type="ChEBI" id="CHEBI:30616"/>
    </ligand>
</feature>
<dbReference type="PRINTS" id="PR00983">
    <property type="entry name" value="TRNASYNTHCYS"/>
</dbReference>
<keyword evidence="11 12" id="KW-0030">Aminoacyl-tRNA synthetase</keyword>
<dbReference type="PANTHER" id="PTHR10890:SF3">
    <property type="entry name" value="CYSTEINE--TRNA LIGASE, CYTOPLASMIC"/>
    <property type="match status" value="1"/>
</dbReference>
<dbReference type="CDD" id="cd00672">
    <property type="entry name" value="CysRS_core"/>
    <property type="match status" value="1"/>
</dbReference>
<evidence type="ECO:0000256" key="2">
    <source>
        <dbReference type="ARBA" id="ARBA00005594"/>
    </source>
</evidence>
<comment type="subunit">
    <text evidence="3 12">Monomer.</text>
</comment>
<dbReference type="GO" id="GO:0005829">
    <property type="term" value="C:cytosol"/>
    <property type="evidence" value="ECO:0007669"/>
    <property type="project" value="TreeGrafter"/>
</dbReference>
<dbReference type="InterPro" id="IPR024909">
    <property type="entry name" value="Cys-tRNA/MSH_ligase"/>
</dbReference>
<evidence type="ECO:0000256" key="12">
    <source>
        <dbReference type="HAMAP-Rule" id="MF_00041"/>
    </source>
</evidence>
<dbReference type="InterPro" id="IPR009080">
    <property type="entry name" value="tRNAsynth_Ia_anticodon-bd"/>
</dbReference>
<dbReference type="EC" id="6.1.1.16" evidence="12"/>
<feature type="binding site" evidence="12">
    <location>
        <position position="270"/>
    </location>
    <ligand>
        <name>Zn(2+)</name>
        <dbReference type="ChEBI" id="CHEBI:29105"/>
    </ligand>
</feature>
<comment type="subcellular location">
    <subcellularLocation>
        <location evidence="1 12">Cytoplasm</location>
    </subcellularLocation>
</comment>
<dbReference type="SUPFAM" id="SSF52374">
    <property type="entry name" value="Nucleotidylyl transferase"/>
    <property type="match status" value="1"/>
</dbReference>
<dbReference type="InterPro" id="IPR032678">
    <property type="entry name" value="tRNA-synt_1_cat_dom"/>
</dbReference>
<dbReference type="STRING" id="1618436.UV59_C0028G0015"/>
<keyword evidence="4 12" id="KW-0963">Cytoplasm</keyword>
<keyword evidence="9 12" id="KW-0067">ATP-binding</keyword>
<feature type="binding site" evidence="12">
    <location>
        <position position="295"/>
    </location>
    <ligand>
        <name>Zn(2+)</name>
        <dbReference type="ChEBI" id="CHEBI:29105"/>
    </ligand>
</feature>
<accession>A0A0G1CEP2</accession>
<evidence type="ECO:0000256" key="8">
    <source>
        <dbReference type="ARBA" id="ARBA00022833"/>
    </source>
</evidence>
<feature type="short sequence motif" description="'HIGH' region" evidence="12">
    <location>
        <begin position="43"/>
        <end position="53"/>
    </location>
</feature>
<name>A0A0G1CEP2_9BACT</name>
<evidence type="ECO:0000256" key="7">
    <source>
        <dbReference type="ARBA" id="ARBA00022741"/>
    </source>
</evidence>
<dbReference type="InterPro" id="IPR014729">
    <property type="entry name" value="Rossmann-like_a/b/a_fold"/>
</dbReference>
<keyword evidence="5 12" id="KW-0436">Ligase</keyword>
<reference evidence="14 15" key="1">
    <citation type="journal article" date="2015" name="Nature">
        <title>rRNA introns, odd ribosomes, and small enigmatic genomes across a large radiation of phyla.</title>
        <authorList>
            <person name="Brown C.T."/>
            <person name="Hug L.A."/>
            <person name="Thomas B.C."/>
            <person name="Sharon I."/>
            <person name="Castelle C.J."/>
            <person name="Singh A."/>
            <person name="Wilkins M.J."/>
            <person name="Williams K.H."/>
            <person name="Banfield J.F."/>
        </authorList>
    </citation>
    <scope>NUCLEOTIDE SEQUENCE [LARGE SCALE GENOMIC DNA]</scope>
</reference>
<comment type="caution">
    <text evidence="14">The sequence shown here is derived from an EMBL/GenBank/DDBJ whole genome shotgun (WGS) entry which is preliminary data.</text>
</comment>
<dbReference type="Pfam" id="PF01406">
    <property type="entry name" value="tRNA-synt_1e"/>
    <property type="match status" value="2"/>
</dbReference>
<dbReference type="GO" id="GO:0008270">
    <property type="term" value="F:zinc ion binding"/>
    <property type="evidence" value="ECO:0007669"/>
    <property type="project" value="UniProtKB-UniRule"/>
</dbReference>
<protein>
    <recommendedName>
        <fullName evidence="12">Cysteine--tRNA ligase</fullName>
        <ecNumber evidence="12">6.1.1.16</ecNumber>
    </recommendedName>
    <alternativeName>
        <fullName evidence="12">Cysteinyl-tRNA synthetase</fullName>
        <shortName evidence="12">CysRS</shortName>
    </alternativeName>
</protein>
<evidence type="ECO:0000256" key="5">
    <source>
        <dbReference type="ARBA" id="ARBA00022598"/>
    </source>
</evidence>
<dbReference type="Pfam" id="PF09190">
    <property type="entry name" value="DALR_2"/>
    <property type="match status" value="1"/>
</dbReference>
<dbReference type="AlphaFoldDB" id="A0A0G1CEP2"/>
<dbReference type="Gene3D" id="1.20.120.1910">
    <property type="entry name" value="Cysteine-tRNA ligase, C-terminal anti-codon recognition domain"/>
    <property type="match status" value="1"/>
</dbReference>
<comment type="cofactor">
    <cofactor evidence="12">
        <name>Zn(2+)</name>
        <dbReference type="ChEBI" id="CHEBI:29105"/>
    </cofactor>
    <text evidence="12">Binds 1 zinc ion per subunit.</text>
</comment>
<evidence type="ECO:0000256" key="9">
    <source>
        <dbReference type="ARBA" id="ARBA00022840"/>
    </source>
</evidence>
<feature type="binding site" evidence="12">
    <location>
        <position position="41"/>
    </location>
    <ligand>
        <name>Zn(2+)</name>
        <dbReference type="ChEBI" id="CHEBI:29105"/>
    </ligand>
</feature>
<organism evidence="14 15">
    <name type="scientific">Candidatus Gottesmanbacteria bacterium GW2011_GWA1_43_11</name>
    <dbReference type="NCBI Taxonomy" id="1618436"/>
    <lineage>
        <taxon>Bacteria</taxon>
        <taxon>Candidatus Gottesmaniibacteriota</taxon>
    </lineage>
</organism>
<dbReference type="GO" id="GO:0004817">
    <property type="term" value="F:cysteine-tRNA ligase activity"/>
    <property type="evidence" value="ECO:0007669"/>
    <property type="project" value="UniProtKB-UniRule"/>
</dbReference>
<feature type="binding site" evidence="12">
    <location>
        <position position="299"/>
    </location>
    <ligand>
        <name>Zn(2+)</name>
        <dbReference type="ChEBI" id="CHEBI:29105"/>
    </ligand>
</feature>
<evidence type="ECO:0000313" key="14">
    <source>
        <dbReference type="EMBL" id="KKS84032.1"/>
    </source>
</evidence>
<dbReference type="HAMAP" id="MF_00041">
    <property type="entry name" value="Cys_tRNA_synth"/>
    <property type="match status" value="1"/>
</dbReference>
<dbReference type="EMBL" id="LCFB01000028">
    <property type="protein sequence ID" value="KKS84032.1"/>
    <property type="molecule type" value="Genomic_DNA"/>
</dbReference>
<dbReference type="GO" id="GO:0005524">
    <property type="term" value="F:ATP binding"/>
    <property type="evidence" value="ECO:0007669"/>
    <property type="project" value="UniProtKB-UniRule"/>
</dbReference>
<comment type="catalytic activity">
    <reaction evidence="12">
        <text>tRNA(Cys) + L-cysteine + ATP = L-cysteinyl-tRNA(Cys) + AMP + diphosphate</text>
        <dbReference type="Rhea" id="RHEA:17773"/>
        <dbReference type="Rhea" id="RHEA-COMP:9661"/>
        <dbReference type="Rhea" id="RHEA-COMP:9679"/>
        <dbReference type="ChEBI" id="CHEBI:30616"/>
        <dbReference type="ChEBI" id="CHEBI:33019"/>
        <dbReference type="ChEBI" id="CHEBI:35235"/>
        <dbReference type="ChEBI" id="CHEBI:78442"/>
        <dbReference type="ChEBI" id="CHEBI:78517"/>
        <dbReference type="ChEBI" id="CHEBI:456215"/>
        <dbReference type="EC" id="6.1.1.16"/>
    </reaction>
</comment>
<dbReference type="InterPro" id="IPR015273">
    <property type="entry name" value="Cys-tRNA-synt_Ia_DALR"/>
</dbReference>
<dbReference type="SUPFAM" id="SSF47323">
    <property type="entry name" value="Anticodon-binding domain of a subclass of class I aminoacyl-tRNA synthetases"/>
    <property type="match status" value="1"/>
</dbReference>
<evidence type="ECO:0000256" key="3">
    <source>
        <dbReference type="ARBA" id="ARBA00011245"/>
    </source>
</evidence>
<keyword evidence="6 12" id="KW-0479">Metal-binding</keyword>
<proteinExistence type="inferred from homology"/>
<dbReference type="Gene3D" id="3.40.50.620">
    <property type="entry name" value="HUPs"/>
    <property type="match status" value="1"/>
</dbReference>
<comment type="similarity">
    <text evidence="2 12">Belongs to the class-I aminoacyl-tRNA synthetase family.</text>
</comment>
<evidence type="ECO:0000256" key="4">
    <source>
        <dbReference type="ARBA" id="ARBA00022490"/>
    </source>
</evidence>
<keyword evidence="7 12" id="KW-0547">Nucleotide-binding</keyword>
<dbReference type="SMART" id="SM00840">
    <property type="entry name" value="DALR_2"/>
    <property type="match status" value="1"/>
</dbReference>
<keyword evidence="8 12" id="KW-0862">Zinc</keyword>
<dbReference type="Proteomes" id="UP000034543">
    <property type="component" value="Unassembled WGS sequence"/>
</dbReference>
<evidence type="ECO:0000259" key="13">
    <source>
        <dbReference type="SMART" id="SM00840"/>
    </source>
</evidence>
<keyword evidence="10 12" id="KW-0648">Protein biosynthesis</keyword>
<dbReference type="PANTHER" id="PTHR10890">
    <property type="entry name" value="CYSTEINYL-TRNA SYNTHETASE"/>
    <property type="match status" value="1"/>
</dbReference>
<feature type="domain" description="Cysteinyl-tRNA synthetase class Ia DALR" evidence="13">
    <location>
        <begin position="414"/>
        <end position="468"/>
    </location>
</feature>
<evidence type="ECO:0000256" key="1">
    <source>
        <dbReference type="ARBA" id="ARBA00004496"/>
    </source>
</evidence>
<gene>
    <name evidence="12" type="primary">cysS</name>
    <name evidence="14" type="ORF">UV59_C0028G0015</name>
</gene>
<evidence type="ECO:0000256" key="11">
    <source>
        <dbReference type="ARBA" id="ARBA00023146"/>
    </source>
</evidence>
<feature type="short sequence motif" description="'KMSKS' region" evidence="12">
    <location>
        <begin position="327"/>
        <end position="331"/>
    </location>
</feature>
<dbReference type="InterPro" id="IPR015803">
    <property type="entry name" value="Cys-tRNA-ligase"/>
</dbReference>
<evidence type="ECO:0000256" key="10">
    <source>
        <dbReference type="ARBA" id="ARBA00022917"/>
    </source>
</evidence>
<sequence length="520" mass="59800">MYNNTQVNDPLIFMLKLYNTLSRQIEDFIPLTDKKVGMYACGPTVYDYPHIGHIRRYVMDDVLVRLLRYLGFTVNHVMNITDVGHLVSDSDTGEDKLEKGARRENKTAWEVAKFYETEFFKTMDAMGIERPTIICRATEHIQEQIELVRKLEAKGFTYQIADGVYFDSTKLSDYGKLARLDIKNLQAGARVEPVPGKKHPTDFALWKFSSSPLTNINGLDIPVRQMQWYFEGPLKTQLVDRNNWIQLKQDENRKDSWFTTVGFPGWHIECSAMSMKYLGESFDLHTGGIDHIPVHHTNEIAQSEAATGKQYVKYWAHHNFLLVDLQKMSKSLGNFYTIDDVMKKRFTPAALRYLFLQTNYRQESNFTWEALSAGQTALNELTKQVTVIKQQKEAGERATMSPEKLQQLDDLRNRFTAALENDLNTPQAVSVIWELVKSNLPAQDKYDLLMTIDSLLGIGLNQVSGEAVVVPPEIQELAKQRETLRQQKQFAKADQVREKIEAKRWMVEDLPGGFAVKRKI</sequence>